<dbReference type="Pfam" id="PF13405">
    <property type="entry name" value="EF-hand_6"/>
    <property type="match status" value="1"/>
</dbReference>
<protein>
    <submittedName>
        <fullName evidence="3">Guanylate cyclase activating protein</fullName>
    </submittedName>
</protein>
<dbReference type="PROSITE" id="PS50222">
    <property type="entry name" value="EF_HAND_2"/>
    <property type="match status" value="1"/>
</dbReference>
<dbReference type="Proteomes" id="UP000215914">
    <property type="component" value="Unassembled WGS sequence"/>
</dbReference>
<evidence type="ECO:0000256" key="1">
    <source>
        <dbReference type="ARBA" id="ARBA00022837"/>
    </source>
</evidence>
<dbReference type="PROSITE" id="PS00018">
    <property type="entry name" value="EF_HAND_1"/>
    <property type="match status" value="1"/>
</dbReference>
<proteinExistence type="predicted"/>
<reference evidence="3" key="2">
    <citation type="submission" date="2020-06" db="EMBL/GenBank/DDBJ databases">
        <title>Helianthus annuus Genome sequencing and assembly Release 2.</title>
        <authorList>
            <person name="Gouzy J."/>
            <person name="Langlade N."/>
            <person name="Munos S."/>
        </authorList>
    </citation>
    <scope>NUCLEOTIDE SEQUENCE</scope>
    <source>
        <tissue evidence="3">Leaves</tissue>
    </source>
</reference>
<keyword evidence="1" id="KW-0106">Calcium</keyword>
<name>A0A9K3EB94_HELAN</name>
<gene>
    <name evidence="3" type="ORF">HanXRQr2_Chr14g0658561</name>
</gene>
<dbReference type="SUPFAM" id="SSF47473">
    <property type="entry name" value="EF-hand"/>
    <property type="match status" value="1"/>
</dbReference>
<feature type="domain" description="EF-hand" evidence="2">
    <location>
        <begin position="41"/>
        <end position="76"/>
    </location>
</feature>
<dbReference type="Gene3D" id="1.10.238.10">
    <property type="entry name" value="EF-hand"/>
    <property type="match status" value="1"/>
</dbReference>
<dbReference type="InterPro" id="IPR002048">
    <property type="entry name" value="EF_hand_dom"/>
</dbReference>
<accession>A0A9K3EB94</accession>
<dbReference type="GO" id="GO:0005509">
    <property type="term" value="F:calcium ion binding"/>
    <property type="evidence" value="ECO:0007669"/>
    <property type="project" value="InterPro"/>
</dbReference>
<dbReference type="EMBL" id="MNCJ02000329">
    <property type="protein sequence ID" value="KAF5770358.1"/>
    <property type="molecule type" value="Genomic_DNA"/>
</dbReference>
<comment type="caution">
    <text evidence="3">The sequence shown here is derived from an EMBL/GenBank/DDBJ whole genome shotgun (WGS) entry which is preliminary data.</text>
</comment>
<dbReference type="InterPro" id="IPR018247">
    <property type="entry name" value="EF_Hand_1_Ca_BS"/>
</dbReference>
<evidence type="ECO:0000259" key="2">
    <source>
        <dbReference type="PROSITE" id="PS50222"/>
    </source>
</evidence>
<dbReference type="InterPro" id="IPR011992">
    <property type="entry name" value="EF-hand-dom_pair"/>
</dbReference>
<dbReference type="AlphaFoldDB" id="A0A9K3EB94"/>
<evidence type="ECO:0000313" key="4">
    <source>
        <dbReference type="Proteomes" id="UP000215914"/>
    </source>
</evidence>
<dbReference type="Gramene" id="mRNA:HanXRQr2_Chr14g0658561">
    <property type="protein sequence ID" value="CDS:HanXRQr2_Chr14g0658561.1"/>
    <property type="gene ID" value="HanXRQr2_Chr14g0658561"/>
</dbReference>
<evidence type="ECO:0000313" key="3">
    <source>
        <dbReference type="EMBL" id="KAF5770358.1"/>
    </source>
</evidence>
<dbReference type="SMART" id="SM00054">
    <property type="entry name" value="EFh"/>
    <property type="match status" value="1"/>
</dbReference>
<organism evidence="3 4">
    <name type="scientific">Helianthus annuus</name>
    <name type="common">Common sunflower</name>
    <dbReference type="NCBI Taxonomy" id="4232"/>
    <lineage>
        <taxon>Eukaryota</taxon>
        <taxon>Viridiplantae</taxon>
        <taxon>Streptophyta</taxon>
        <taxon>Embryophyta</taxon>
        <taxon>Tracheophyta</taxon>
        <taxon>Spermatophyta</taxon>
        <taxon>Magnoliopsida</taxon>
        <taxon>eudicotyledons</taxon>
        <taxon>Gunneridae</taxon>
        <taxon>Pentapetalae</taxon>
        <taxon>asterids</taxon>
        <taxon>campanulids</taxon>
        <taxon>Asterales</taxon>
        <taxon>Asteraceae</taxon>
        <taxon>Asteroideae</taxon>
        <taxon>Heliantheae alliance</taxon>
        <taxon>Heliantheae</taxon>
        <taxon>Helianthus</taxon>
    </lineage>
</organism>
<keyword evidence="4" id="KW-1185">Reference proteome</keyword>
<sequence length="79" mass="8596">MSSYGSSTKPTSPGSSFTRFFRRLLSSPSTKPPSFSAPISCNSDEIHQVFNYFDENGDGMISATELQNGLRKVGGEEVQ</sequence>
<reference evidence="3" key="1">
    <citation type="journal article" date="2017" name="Nature">
        <title>The sunflower genome provides insights into oil metabolism, flowering and Asterid evolution.</title>
        <authorList>
            <person name="Badouin H."/>
            <person name="Gouzy J."/>
            <person name="Grassa C.J."/>
            <person name="Murat F."/>
            <person name="Staton S.E."/>
            <person name="Cottret L."/>
            <person name="Lelandais-Briere C."/>
            <person name="Owens G.L."/>
            <person name="Carrere S."/>
            <person name="Mayjonade B."/>
            <person name="Legrand L."/>
            <person name="Gill N."/>
            <person name="Kane N.C."/>
            <person name="Bowers J.E."/>
            <person name="Hubner S."/>
            <person name="Bellec A."/>
            <person name="Berard A."/>
            <person name="Berges H."/>
            <person name="Blanchet N."/>
            <person name="Boniface M.C."/>
            <person name="Brunel D."/>
            <person name="Catrice O."/>
            <person name="Chaidir N."/>
            <person name="Claudel C."/>
            <person name="Donnadieu C."/>
            <person name="Faraut T."/>
            <person name="Fievet G."/>
            <person name="Helmstetter N."/>
            <person name="King M."/>
            <person name="Knapp S.J."/>
            <person name="Lai Z."/>
            <person name="Le Paslier M.C."/>
            <person name="Lippi Y."/>
            <person name="Lorenzon L."/>
            <person name="Mandel J.R."/>
            <person name="Marage G."/>
            <person name="Marchand G."/>
            <person name="Marquand E."/>
            <person name="Bret-Mestries E."/>
            <person name="Morien E."/>
            <person name="Nambeesan S."/>
            <person name="Nguyen T."/>
            <person name="Pegot-Espagnet P."/>
            <person name="Pouilly N."/>
            <person name="Raftis F."/>
            <person name="Sallet E."/>
            <person name="Schiex T."/>
            <person name="Thomas J."/>
            <person name="Vandecasteele C."/>
            <person name="Vares D."/>
            <person name="Vear F."/>
            <person name="Vautrin S."/>
            <person name="Crespi M."/>
            <person name="Mangin B."/>
            <person name="Burke J.M."/>
            <person name="Salse J."/>
            <person name="Munos S."/>
            <person name="Vincourt P."/>
            <person name="Rieseberg L.H."/>
            <person name="Langlade N.B."/>
        </authorList>
    </citation>
    <scope>NUCLEOTIDE SEQUENCE</scope>
    <source>
        <tissue evidence="3">Leaves</tissue>
    </source>
</reference>